<evidence type="ECO:0000313" key="2">
    <source>
        <dbReference type="Proteomes" id="UP000177777"/>
    </source>
</evidence>
<dbReference type="EMBL" id="MFUE01000008">
    <property type="protein sequence ID" value="OGI77914.1"/>
    <property type="molecule type" value="Genomic_DNA"/>
</dbReference>
<evidence type="ECO:0000313" key="1">
    <source>
        <dbReference type="EMBL" id="OGI77914.1"/>
    </source>
</evidence>
<reference evidence="1 2" key="1">
    <citation type="journal article" date="2016" name="Nat. Commun.">
        <title>Thousands of microbial genomes shed light on interconnected biogeochemical processes in an aquifer system.</title>
        <authorList>
            <person name="Anantharaman K."/>
            <person name="Brown C.T."/>
            <person name="Hug L.A."/>
            <person name="Sharon I."/>
            <person name="Castelle C.J."/>
            <person name="Probst A.J."/>
            <person name="Thomas B.C."/>
            <person name="Singh A."/>
            <person name="Wilkins M.J."/>
            <person name="Karaoz U."/>
            <person name="Brodie E.L."/>
            <person name="Williams K.H."/>
            <person name="Hubbard S.S."/>
            <person name="Banfield J.F."/>
        </authorList>
    </citation>
    <scope>NUCLEOTIDE SEQUENCE [LARGE SCALE GENOMIC DNA]</scope>
</reference>
<sequence length="139" mass="16553">MLREAGYSVYRFGYEGILQNFAQKGLPRMKARTVPAEKIRSMPDFIVMNKDGDVFFIEVKYRNNGEEDQYFKEWLRKAVKYWPEAKILLLHPYEPCFQISTIFDYAKTGKLYPLERDKFLKVSKKLVADYGDLISRYLR</sequence>
<name>A0A1F6W7V5_9BACT</name>
<accession>A0A1F6W7V5</accession>
<comment type="caution">
    <text evidence="1">The sequence shown here is derived from an EMBL/GenBank/DDBJ whole genome shotgun (WGS) entry which is preliminary data.</text>
</comment>
<dbReference type="AlphaFoldDB" id="A0A1F6W7V5"/>
<protein>
    <recommendedName>
        <fullName evidence="3">Endonuclease</fullName>
    </recommendedName>
</protein>
<proteinExistence type="predicted"/>
<gene>
    <name evidence="1" type="ORF">A3D42_00575</name>
</gene>
<evidence type="ECO:0008006" key="3">
    <source>
        <dbReference type="Google" id="ProtNLM"/>
    </source>
</evidence>
<organism evidence="1 2">
    <name type="scientific">Candidatus Nomurabacteria bacterium RIFCSPHIGHO2_02_FULL_41_18</name>
    <dbReference type="NCBI Taxonomy" id="1801754"/>
    <lineage>
        <taxon>Bacteria</taxon>
        <taxon>Candidatus Nomuraibacteriota</taxon>
    </lineage>
</organism>
<dbReference type="Proteomes" id="UP000177777">
    <property type="component" value="Unassembled WGS sequence"/>
</dbReference>